<dbReference type="EMBL" id="BARS01044968">
    <property type="protein sequence ID" value="GAG41149.1"/>
    <property type="molecule type" value="Genomic_DNA"/>
</dbReference>
<name>X0XD89_9ZZZZ</name>
<sequence length="31" mass="3510">CIFKDCNNPGNLIIPVIARLKKAISNNQKRK</sequence>
<comment type="caution">
    <text evidence="1">The sequence shown here is derived from an EMBL/GenBank/DDBJ whole genome shotgun (WGS) entry which is preliminary data.</text>
</comment>
<reference evidence="1" key="1">
    <citation type="journal article" date="2014" name="Front. Microbiol.">
        <title>High frequency of phylogenetically diverse reductive dehalogenase-homologous genes in deep subseafloor sedimentary metagenomes.</title>
        <authorList>
            <person name="Kawai M."/>
            <person name="Futagami T."/>
            <person name="Toyoda A."/>
            <person name="Takaki Y."/>
            <person name="Nishi S."/>
            <person name="Hori S."/>
            <person name="Arai W."/>
            <person name="Tsubouchi T."/>
            <person name="Morono Y."/>
            <person name="Uchiyama I."/>
            <person name="Ito T."/>
            <person name="Fujiyama A."/>
            <person name="Inagaki F."/>
            <person name="Takami H."/>
        </authorList>
    </citation>
    <scope>NUCLEOTIDE SEQUENCE</scope>
    <source>
        <strain evidence="1">Expedition CK06-06</strain>
    </source>
</reference>
<gene>
    <name evidence="1" type="ORF">S01H1_67867</name>
</gene>
<protein>
    <submittedName>
        <fullName evidence="1">Uncharacterized protein</fullName>
    </submittedName>
</protein>
<proteinExistence type="predicted"/>
<organism evidence="1">
    <name type="scientific">marine sediment metagenome</name>
    <dbReference type="NCBI Taxonomy" id="412755"/>
    <lineage>
        <taxon>unclassified sequences</taxon>
        <taxon>metagenomes</taxon>
        <taxon>ecological metagenomes</taxon>
    </lineage>
</organism>
<evidence type="ECO:0000313" key="1">
    <source>
        <dbReference type="EMBL" id="GAG41149.1"/>
    </source>
</evidence>
<dbReference type="AlphaFoldDB" id="X0XD89"/>
<accession>X0XD89</accession>
<feature type="non-terminal residue" evidence="1">
    <location>
        <position position="1"/>
    </location>
</feature>